<organism evidence="3 4">
    <name type="scientific">Stieleria bergensis</name>
    <dbReference type="NCBI Taxonomy" id="2528025"/>
    <lineage>
        <taxon>Bacteria</taxon>
        <taxon>Pseudomonadati</taxon>
        <taxon>Planctomycetota</taxon>
        <taxon>Planctomycetia</taxon>
        <taxon>Pirellulales</taxon>
        <taxon>Pirellulaceae</taxon>
        <taxon>Stieleria</taxon>
    </lineage>
</organism>
<dbReference type="Proteomes" id="UP000315003">
    <property type="component" value="Chromosome"/>
</dbReference>
<dbReference type="InterPro" id="IPR000914">
    <property type="entry name" value="SBP_5_dom"/>
</dbReference>
<dbReference type="EMBL" id="CP036272">
    <property type="protein sequence ID" value="QDT57728.1"/>
    <property type="molecule type" value="Genomic_DNA"/>
</dbReference>
<reference evidence="3 4" key="1">
    <citation type="submission" date="2019-02" db="EMBL/GenBank/DDBJ databases">
        <title>Deep-cultivation of Planctomycetes and their phenomic and genomic characterization uncovers novel biology.</title>
        <authorList>
            <person name="Wiegand S."/>
            <person name="Jogler M."/>
            <person name="Boedeker C."/>
            <person name="Pinto D."/>
            <person name="Vollmers J."/>
            <person name="Rivas-Marin E."/>
            <person name="Kohn T."/>
            <person name="Peeters S.H."/>
            <person name="Heuer A."/>
            <person name="Rast P."/>
            <person name="Oberbeckmann S."/>
            <person name="Bunk B."/>
            <person name="Jeske O."/>
            <person name="Meyerdierks A."/>
            <person name="Storesund J.E."/>
            <person name="Kallscheuer N."/>
            <person name="Luecker S."/>
            <person name="Lage O.M."/>
            <person name="Pohl T."/>
            <person name="Merkel B.J."/>
            <person name="Hornburger P."/>
            <person name="Mueller R.-W."/>
            <person name="Bruemmer F."/>
            <person name="Labrenz M."/>
            <person name="Spormann A.M."/>
            <person name="Op den Camp H."/>
            <person name="Overmann J."/>
            <person name="Amann R."/>
            <person name="Jetten M.S.M."/>
            <person name="Mascher T."/>
            <person name="Medema M.H."/>
            <person name="Devos D.P."/>
            <person name="Kaster A.-K."/>
            <person name="Ovreas L."/>
            <person name="Rohde M."/>
            <person name="Galperin M.Y."/>
            <person name="Jogler C."/>
        </authorList>
    </citation>
    <scope>NUCLEOTIDE SEQUENCE [LARGE SCALE GENOMIC DNA]</scope>
    <source>
        <strain evidence="3 4">SV_7m_r</strain>
    </source>
</reference>
<dbReference type="Pfam" id="PF00496">
    <property type="entry name" value="SBP_bac_5"/>
    <property type="match status" value="1"/>
</dbReference>
<evidence type="ECO:0000313" key="4">
    <source>
        <dbReference type="Proteomes" id="UP000315003"/>
    </source>
</evidence>
<dbReference type="Gene3D" id="3.10.105.10">
    <property type="entry name" value="Dipeptide-binding Protein, Domain 3"/>
    <property type="match status" value="1"/>
</dbReference>
<sequence length="826" mass="93572">MMRTSLHRHAPHALRHRPVCDQSHQNGHPARQCVDQTHRIPTSLGCSMIRTLLLLAILLAGCLIPGVEQSAQAQIQSYSRQGKPPELGLDLLRQDPYDLIFFTPQSGGGWAMVTPLPFRDMPSRRDGKLEFEVMGLQPKKFGAKWTEIERIDFWEKRLEQETSDRIAGGDFTGAFPFLSILIRDYPTRPGLRNLRSDFLFKNAFQRAEKGERGEALALLEELHQYNPEYRQKEVINGISGTTSTLMRSLMEEKQYAIAQQLLVRLKKSYKAYNLESISRLENEFLQLAQEKRDQALKALEAKDYRLARTRAIESINLKPDIEGGEKLVSDIAKAYPMVRVGVLQAAREFDPVRLDSWAARRAGRLLYRNLFEIHGVLPEGGDYRFLFGDSELSADRKLLTLNLNLSKLEPPLDKLGIDFLADQLANRARPEQPEYYTPWAAAVDGIAINGPRRIDLTLRRPNVLPTCLLQLNVDGSWFGGEAGEPTNDYKLGEIKGEETRFKLTDIAKSNLSDPSKPQEIVEIHCSNAGDAVERLRRGDIDVLDQLFPADAARLRKNKDITVVPYPLPTVHMLIPCSDHPYIANDNFRRALVYGMDRENILNMLLGKEGAGSAGCRVLSGPFPAGLDPQDPLGYAYDQDIKPHPFEPSLSRLLKQVAINMMEEEAKRNKETPPKLREIRLAHPADNMSRIACQTIADQWKLTGLEVELVELPPGKTMPDPDQADLCYVSTAIWEPILDARRVLGPEGLAKCEDQLLGLGLRRLEEALNWGEVRQRLLDLHFISHHELPVIPLWQMVDSYAYRKNLRGVGRNIISLYQNADSWRIEF</sequence>
<feature type="compositionally biased region" description="Basic residues" evidence="1">
    <location>
        <begin position="1"/>
        <end position="17"/>
    </location>
</feature>
<evidence type="ECO:0000256" key="1">
    <source>
        <dbReference type="SAM" id="MobiDB-lite"/>
    </source>
</evidence>
<evidence type="ECO:0000313" key="3">
    <source>
        <dbReference type="EMBL" id="QDT57728.1"/>
    </source>
</evidence>
<dbReference type="SUPFAM" id="SSF53850">
    <property type="entry name" value="Periplasmic binding protein-like II"/>
    <property type="match status" value="1"/>
</dbReference>
<dbReference type="PANTHER" id="PTHR30290:SF83">
    <property type="entry name" value="ABC TRANSPORTER SUBSTRATE-BINDING PROTEIN"/>
    <property type="match status" value="1"/>
</dbReference>
<dbReference type="GO" id="GO:1904680">
    <property type="term" value="F:peptide transmembrane transporter activity"/>
    <property type="evidence" value="ECO:0007669"/>
    <property type="project" value="TreeGrafter"/>
</dbReference>
<dbReference type="PANTHER" id="PTHR30290">
    <property type="entry name" value="PERIPLASMIC BINDING COMPONENT OF ABC TRANSPORTER"/>
    <property type="match status" value="1"/>
</dbReference>
<accession>A0A517SNN1</accession>
<keyword evidence="4" id="KW-1185">Reference proteome</keyword>
<name>A0A517SNN1_9BACT</name>
<dbReference type="GO" id="GO:0015833">
    <property type="term" value="P:peptide transport"/>
    <property type="evidence" value="ECO:0007669"/>
    <property type="project" value="TreeGrafter"/>
</dbReference>
<proteinExistence type="predicted"/>
<feature type="region of interest" description="Disordered" evidence="1">
    <location>
        <begin position="1"/>
        <end position="29"/>
    </location>
</feature>
<gene>
    <name evidence="3" type="ORF">SV7mr_02120</name>
</gene>
<protein>
    <submittedName>
        <fullName evidence="3">Bacterial extracellular solute-binding protein, family 5 Middle</fullName>
    </submittedName>
</protein>
<dbReference type="AlphaFoldDB" id="A0A517SNN1"/>
<dbReference type="Gene3D" id="3.40.190.10">
    <property type="entry name" value="Periplasmic binding protein-like II"/>
    <property type="match status" value="1"/>
</dbReference>
<dbReference type="InterPro" id="IPR039424">
    <property type="entry name" value="SBP_5"/>
</dbReference>
<feature type="domain" description="Solute-binding protein family 5" evidence="2">
    <location>
        <begin position="522"/>
        <end position="716"/>
    </location>
</feature>
<evidence type="ECO:0000259" key="2">
    <source>
        <dbReference type="Pfam" id="PF00496"/>
    </source>
</evidence>